<dbReference type="Gene3D" id="3.40.50.2000">
    <property type="entry name" value="Glycogen Phosphorylase B"/>
    <property type="match status" value="2"/>
</dbReference>
<proteinExistence type="predicted"/>
<dbReference type="KEGG" id="dtm:BJL86_0820"/>
<keyword evidence="2 5" id="KW-0808">Transferase</keyword>
<dbReference type="AlphaFoldDB" id="A0A173LJ10"/>
<reference evidence="5 6" key="1">
    <citation type="submission" date="2016-06" db="EMBL/GenBank/DDBJ databases">
        <title>Complete genome sequence of a saline-alkali tolerant type strain Dietzia timorensis ID05-A0528T.</title>
        <authorList>
            <person name="Wu X."/>
        </authorList>
    </citation>
    <scope>NUCLEOTIDE SEQUENCE [LARGE SCALE GENOMIC DNA]</scope>
    <source>
        <strain evidence="5 6">ID05-A0528</strain>
    </source>
</reference>
<dbReference type="Pfam" id="PF13439">
    <property type="entry name" value="Glyco_transf_4"/>
    <property type="match status" value="1"/>
</dbReference>
<dbReference type="PANTHER" id="PTHR12526">
    <property type="entry name" value="GLYCOSYLTRANSFERASE"/>
    <property type="match status" value="1"/>
</dbReference>
<dbReference type="EMBL" id="CP015961">
    <property type="protein sequence ID" value="ANI91614.1"/>
    <property type="molecule type" value="Genomic_DNA"/>
</dbReference>
<evidence type="ECO:0000256" key="1">
    <source>
        <dbReference type="ARBA" id="ARBA00022676"/>
    </source>
</evidence>
<evidence type="ECO:0000313" key="6">
    <source>
        <dbReference type="Proteomes" id="UP000186104"/>
    </source>
</evidence>
<feature type="domain" description="Glycosyltransferase subfamily 4-like N-terminal" evidence="4">
    <location>
        <begin position="74"/>
        <end position="197"/>
    </location>
</feature>
<dbReference type="SUPFAM" id="SSF53756">
    <property type="entry name" value="UDP-Glycosyltransferase/glycogen phosphorylase"/>
    <property type="match status" value="1"/>
</dbReference>
<dbReference type="InterPro" id="IPR001296">
    <property type="entry name" value="Glyco_trans_1"/>
</dbReference>
<dbReference type="CDD" id="cd03801">
    <property type="entry name" value="GT4_PimA-like"/>
    <property type="match status" value="1"/>
</dbReference>
<evidence type="ECO:0000256" key="2">
    <source>
        <dbReference type="ARBA" id="ARBA00022679"/>
    </source>
</evidence>
<dbReference type="InterPro" id="IPR028098">
    <property type="entry name" value="Glyco_trans_4-like_N"/>
</dbReference>
<feature type="domain" description="Glycosyl transferase family 1" evidence="3">
    <location>
        <begin position="271"/>
        <end position="357"/>
    </location>
</feature>
<evidence type="ECO:0000259" key="4">
    <source>
        <dbReference type="Pfam" id="PF13439"/>
    </source>
</evidence>
<name>A0A173LJ10_9ACTN</name>
<sequence length="394" mass="44082">MYSHSNETLGSAVPTYLFVNENIGGHRTVHAALERCFGERSDVRVEFVHGQGPSLFGKILRAPIPGLARWDLDLQPLRAQLVHSFSMRRRVSKALAGRRIDGLHIYTQNTFLGGAKLLRDYPTVITTDSSGMLNAMSIPYRTPTRFTKTMSRISLLWERPVLAAADKIFANSFRVRDSLLSSDYRVPAEKIERLEMGIWSPFIDHEPETRPMGRRPTIVFSGISLERKGGLMLLDLWRNELKNDADLLLITKDHVEPEHGLRVIDDLQPGDERLWTLLAESDIMCFPSLIDQAPNAVLEASSAGLPVVSNPIGAIPEMVIDGETGFLVDCKSPERVLEALKTLIRDPDLRHRLGHAGSRHVARNYSIRRSADTIINALDSVSATRCDKGERDAF</sequence>
<dbReference type="Pfam" id="PF00534">
    <property type="entry name" value="Glycos_transf_1"/>
    <property type="match status" value="1"/>
</dbReference>
<dbReference type="STRING" id="499555.BJL86_0820"/>
<dbReference type="Proteomes" id="UP000186104">
    <property type="component" value="Chromosome"/>
</dbReference>
<gene>
    <name evidence="5" type="ORF">BJL86_0820</name>
</gene>
<organism evidence="5 6">
    <name type="scientific">Dietzia timorensis</name>
    <dbReference type="NCBI Taxonomy" id="499555"/>
    <lineage>
        <taxon>Bacteria</taxon>
        <taxon>Bacillati</taxon>
        <taxon>Actinomycetota</taxon>
        <taxon>Actinomycetes</taxon>
        <taxon>Mycobacteriales</taxon>
        <taxon>Dietziaceae</taxon>
        <taxon>Dietzia</taxon>
    </lineage>
</organism>
<dbReference type="PANTHER" id="PTHR12526:SF590">
    <property type="entry name" value="ALPHA-MALTOSE-1-PHOSPHATE SYNTHASE"/>
    <property type="match status" value="1"/>
</dbReference>
<evidence type="ECO:0000259" key="3">
    <source>
        <dbReference type="Pfam" id="PF00534"/>
    </source>
</evidence>
<keyword evidence="1" id="KW-0328">Glycosyltransferase</keyword>
<accession>A0A173LJ10</accession>
<evidence type="ECO:0000313" key="5">
    <source>
        <dbReference type="EMBL" id="ANI91614.1"/>
    </source>
</evidence>
<protein>
    <submittedName>
        <fullName evidence="5">D-inositol 3-phosphate glycosyltransferase</fullName>
    </submittedName>
</protein>
<keyword evidence="6" id="KW-1185">Reference proteome</keyword>
<dbReference type="GO" id="GO:0016757">
    <property type="term" value="F:glycosyltransferase activity"/>
    <property type="evidence" value="ECO:0007669"/>
    <property type="project" value="UniProtKB-KW"/>
</dbReference>